<keyword evidence="4 7" id="KW-0732">Signal</keyword>
<dbReference type="Pfam" id="PF16757">
    <property type="entry name" value="Fucosidase_C"/>
    <property type="match status" value="1"/>
</dbReference>
<dbReference type="PANTHER" id="PTHR10030:SF37">
    <property type="entry name" value="ALPHA-L-FUCOSIDASE-RELATED"/>
    <property type="match status" value="1"/>
</dbReference>
<feature type="domain" description="PA14" evidence="8">
    <location>
        <begin position="349"/>
        <end position="498"/>
    </location>
</feature>
<evidence type="ECO:0000313" key="9">
    <source>
        <dbReference type="EMBL" id="MFD2567065.1"/>
    </source>
</evidence>
<dbReference type="PIRSF" id="PIRSF001092">
    <property type="entry name" value="Alpha-L-fucosidase"/>
    <property type="match status" value="1"/>
</dbReference>
<proteinExistence type="inferred from homology"/>
<protein>
    <recommendedName>
        <fullName evidence="3">alpha-L-fucosidase</fullName>
        <ecNumber evidence="3">3.2.1.51</ecNumber>
    </recommendedName>
</protein>
<evidence type="ECO:0000256" key="4">
    <source>
        <dbReference type="ARBA" id="ARBA00022729"/>
    </source>
</evidence>
<feature type="signal peptide" evidence="7">
    <location>
        <begin position="1"/>
        <end position="19"/>
    </location>
</feature>
<evidence type="ECO:0000313" key="10">
    <source>
        <dbReference type="Proteomes" id="UP001597508"/>
    </source>
</evidence>
<keyword evidence="10" id="KW-1185">Reference proteome</keyword>
<dbReference type="EMBL" id="JBHULH010000003">
    <property type="protein sequence ID" value="MFD2567065.1"/>
    <property type="molecule type" value="Genomic_DNA"/>
</dbReference>
<dbReference type="EC" id="3.2.1.51" evidence="3"/>
<dbReference type="RefSeq" id="WP_379665775.1">
    <property type="nucleotide sequence ID" value="NZ_JBHULH010000003.1"/>
</dbReference>
<dbReference type="Pfam" id="PF07691">
    <property type="entry name" value="PA14"/>
    <property type="match status" value="1"/>
</dbReference>
<dbReference type="InterPro" id="IPR037524">
    <property type="entry name" value="PA14/GLEYA"/>
</dbReference>
<evidence type="ECO:0000256" key="7">
    <source>
        <dbReference type="SAM" id="SignalP"/>
    </source>
</evidence>
<evidence type="ECO:0000256" key="3">
    <source>
        <dbReference type="ARBA" id="ARBA00012662"/>
    </source>
</evidence>
<evidence type="ECO:0000256" key="5">
    <source>
        <dbReference type="ARBA" id="ARBA00022801"/>
    </source>
</evidence>
<feature type="chain" id="PRO_5045458696" description="alpha-L-fucosidase" evidence="7">
    <location>
        <begin position="20"/>
        <end position="599"/>
    </location>
</feature>
<dbReference type="SMART" id="SM00812">
    <property type="entry name" value="Alpha_L_fucos"/>
    <property type="match status" value="1"/>
</dbReference>
<evidence type="ECO:0000256" key="1">
    <source>
        <dbReference type="ARBA" id="ARBA00004071"/>
    </source>
</evidence>
<dbReference type="Gene3D" id="3.20.20.80">
    <property type="entry name" value="Glycosidases"/>
    <property type="match status" value="1"/>
</dbReference>
<dbReference type="SMART" id="SM00758">
    <property type="entry name" value="PA14"/>
    <property type="match status" value="1"/>
</dbReference>
<evidence type="ECO:0000256" key="6">
    <source>
        <dbReference type="ARBA" id="ARBA00023295"/>
    </source>
</evidence>
<dbReference type="InterPro" id="IPR031919">
    <property type="entry name" value="Fucosidase_C"/>
</dbReference>
<sequence length="599" mass="69086">MHKKILYILLFFVWTSSFAQQKDTETLIRKINKRPYPQWFKDAKLGIFIHWGLYSVPAYGGKESYSEWFLRGLQVNDTLRTRFMRNTYGQNFTYKDFAPLFKAELFDPNEWADFFKKAGAKYVVLVTKHHDGYALWPSKFSRNWNSVDVGPKRDIVGELTKAVRKKGLKMGLYYSLSEWNHPLHRWYTDPNDSIGKYVETYMIPQFKELVSTYKPALIFADGEWLNSAKQWHSAELIDWYYNLVGKDAIVNNRWGGGINTGFLTPEYSAGIKVTNRPWAEVRGLGRSFGLNRNEALEAYGTSKELIHRFVQTVANGGGMIINVGPKSDGQIPLLQQERLIQLGKWLSINDKAIYKTTPYSIKEEEKEVYVKRIDSNINFNWVRNAPDKKIKEDDFSASWNGYIVAPSSGNYTFEIKADDNAILYINNQLIINQNYIDKGSQSEVMSAKKGSSTLGKIHLKAGKAYPITVKYNEKKQNASISLFWSSKQVKKSIVPKSAFFQNKSMTNSGLKAKYTSQKTYICYTKNNENIYAISFEWPEKELVLSIENPGRKASIQLLGVDKKLPWKYSKGKLRIDVRSIKYNEMPSHDAWAFEIKKSN</sequence>
<keyword evidence="6" id="KW-0326">Glycosidase</keyword>
<dbReference type="PRINTS" id="PR00741">
    <property type="entry name" value="GLHYDRLASE29"/>
</dbReference>
<comment type="caution">
    <text evidence="9">The sequence shown here is derived from an EMBL/GenBank/DDBJ whole genome shotgun (WGS) entry which is preliminary data.</text>
</comment>
<reference evidence="10" key="1">
    <citation type="journal article" date="2019" name="Int. J. Syst. Evol. Microbiol.">
        <title>The Global Catalogue of Microorganisms (GCM) 10K type strain sequencing project: providing services to taxonomists for standard genome sequencing and annotation.</title>
        <authorList>
            <consortium name="The Broad Institute Genomics Platform"/>
            <consortium name="The Broad Institute Genome Sequencing Center for Infectious Disease"/>
            <person name="Wu L."/>
            <person name="Ma J."/>
        </authorList>
    </citation>
    <scope>NUCLEOTIDE SEQUENCE [LARGE SCALE GENOMIC DNA]</scope>
    <source>
        <strain evidence="10">KCTC 52127</strain>
    </source>
</reference>
<keyword evidence="5" id="KW-0378">Hydrolase</keyword>
<dbReference type="InterPro" id="IPR017853">
    <property type="entry name" value="GH"/>
</dbReference>
<dbReference type="SUPFAM" id="SSF56988">
    <property type="entry name" value="Anthrax protective antigen"/>
    <property type="match status" value="1"/>
</dbReference>
<organism evidence="9 10">
    <name type="scientific">Pseudotenacibaculum haliotis</name>
    <dbReference type="NCBI Taxonomy" id="1862138"/>
    <lineage>
        <taxon>Bacteria</taxon>
        <taxon>Pseudomonadati</taxon>
        <taxon>Bacteroidota</taxon>
        <taxon>Flavobacteriia</taxon>
        <taxon>Flavobacteriales</taxon>
        <taxon>Flavobacteriaceae</taxon>
        <taxon>Pseudotenacibaculum</taxon>
    </lineage>
</organism>
<comment type="similarity">
    <text evidence="2">Belongs to the glycosyl hydrolase 29 family.</text>
</comment>
<dbReference type="SUPFAM" id="SSF51445">
    <property type="entry name" value="(Trans)glycosidases"/>
    <property type="match status" value="1"/>
</dbReference>
<dbReference type="PANTHER" id="PTHR10030">
    <property type="entry name" value="ALPHA-L-FUCOSIDASE"/>
    <property type="match status" value="1"/>
</dbReference>
<comment type="function">
    <text evidence="1">Alpha-L-fucosidase is responsible for hydrolyzing the alpha-1,6-linked fucose joined to the reducing-end N-acetylglucosamine of the carbohydrate moieties of glycoproteins.</text>
</comment>
<dbReference type="Pfam" id="PF01120">
    <property type="entry name" value="Alpha_L_fucos"/>
    <property type="match status" value="1"/>
</dbReference>
<gene>
    <name evidence="9" type="ORF">ACFSRZ_06750</name>
</gene>
<evidence type="ECO:0000256" key="2">
    <source>
        <dbReference type="ARBA" id="ARBA00007951"/>
    </source>
</evidence>
<dbReference type="PROSITE" id="PS51820">
    <property type="entry name" value="PA14"/>
    <property type="match status" value="1"/>
</dbReference>
<dbReference type="Gene3D" id="3.90.182.10">
    <property type="entry name" value="Toxin - Anthrax Protective Antigen,domain 1"/>
    <property type="match status" value="1"/>
</dbReference>
<dbReference type="InterPro" id="IPR000933">
    <property type="entry name" value="Glyco_hydro_29"/>
</dbReference>
<dbReference type="InterPro" id="IPR057739">
    <property type="entry name" value="Glyco_hydro_29_N"/>
</dbReference>
<name>A0ABW5LQJ2_9FLAO</name>
<accession>A0ABW5LQJ2</accession>
<dbReference type="InterPro" id="IPR016286">
    <property type="entry name" value="FUC_metazoa-typ"/>
</dbReference>
<dbReference type="Proteomes" id="UP001597508">
    <property type="component" value="Unassembled WGS sequence"/>
</dbReference>
<dbReference type="InterPro" id="IPR011658">
    <property type="entry name" value="PA14_dom"/>
</dbReference>
<evidence type="ECO:0000259" key="8">
    <source>
        <dbReference type="PROSITE" id="PS51820"/>
    </source>
</evidence>